<dbReference type="SUPFAM" id="SSF52402">
    <property type="entry name" value="Adenine nucleotide alpha hydrolases-like"/>
    <property type="match status" value="1"/>
</dbReference>
<proteinExistence type="predicted"/>
<evidence type="ECO:0000313" key="3">
    <source>
        <dbReference type="Proteomes" id="UP001432071"/>
    </source>
</evidence>
<protein>
    <submittedName>
        <fullName evidence="2">Lasso peptide isopeptide bond-forming cyclase</fullName>
    </submittedName>
</protein>
<gene>
    <name evidence="2" type="ORF">OHT53_00570</name>
</gene>
<organism evidence="2 3">
    <name type="scientific">Streptomyces bobili</name>
    <dbReference type="NCBI Taxonomy" id="67280"/>
    <lineage>
        <taxon>Bacteria</taxon>
        <taxon>Bacillati</taxon>
        <taxon>Actinomycetota</taxon>
        <taxon>Actinomycetes</taxon>
        <taxon>Kitasatosporales</taxon>
        <taxon>Streptomycetaceae</taxon>
        <taxon>Streptomyces</taxon>
    </lineage>
</organism>
<dbReference type="Pfam" id="PF00733">
    <property type="entry name" value="Asn_synthase"/>
    <property type="match status" value="1"/>
</dbReference>
<accession>A0ABZ1QQ62</accession>
<dbReference type="Gene3D" id="3.40.50.620">
    <property type="entry name" value="HUPs"/>
    <property type="match status" value="2"/>
</dbReference>
<dbReference type="Proteomes" id="UP001432071">
    <property type="component" value="Chromosome"/>
</dbReference>
<keyword evidence="3" id="KW-1185">Reference proteome</keyword>
<evidence type="ECO:0000259" key="1">
    <source>
        <dbReference type="Pfam" id="PF00733"/>
    </source>
</evidence>
<sequence>MTELHESAGTGPGDAHFAVFTDHADAAAVARSLARPGTRTLTHASGRPWMVGHWHDDEVVTANVGGAAVAVVGCCPIDTDALRRRAARLRDLAELDALARSLPGSFHLVGALDGRIRVQGTASGLRLVFHAEIDGVRVAATRADTLAAVLGLDPDVERLAVRLMWPAPYPLSETSLWPAVTAVPPQDAVVVTADGRTARHTRWWTPPEPVRPLAEAAPLIRTALQEAVGARTRQGGVVSCDLSGGLDSTSVCFLADRSPAHVVASTWPGRDPADTDLHWAEQAMSHLPDVKHVVWDADASPLVYEDLLGIDDLLDEPTIGVMDRARVLHHLPGLSARGSRLHLTGIGGDHVAWCSEAYYHRLARTRPLFALRQLRGFRALWQWPFAGTARALADSRPYGKWLADAADDLRGPLPHSVATGLGWGMAPRLFDWVTPDAGRMARRALLAAAATASPLHPDRGLHSDLEQIRSSTRVIRQWDRMAARVGLPMASPFLDDRVIEAFLAVRPSERVTPWAYKPVLSAAMRGIVPDLCLRRATKATASMDASNGLREHRADLLALWEGSRLEALGLVDGAELRRLAQRPASPGLSDAILYSTIAAEVWLRGLTRGTRVPHP</sequence>
<reference evidence="2" key="1">
    <citation type="submission" date="2022-10" db="EMBL/GenBank/DDBJ databases">
        <title>The complete genomes of actinobacterial strains from the NBC collection.</title>
        <authorList>
            <person name="Joergensen T.S."/>
            <person name="Alvarez Arevalo M."/>
            <person name="Sterndorff E.B."/>
            <person name="Faurdal D."/>
            <person name="Vuksanovic O."/>
            <person name="Mourched A.-S."/>
            <person name="Charusanti P."/>
            <person name="Shaw S."/>
            <person name="Blin K."/>
            <person name="Weber T."/>
        </authorList>
    </citation>
    <scope>NUCLEOTIDE SEQUENCE</scope>
    <source>
        <strain evidence="2">NBC_00302</strain>
    </source>
</reference>
<dbReference type="EMBL" id="CP108038">
    <property type="protein sequence ID" value="WUN84695.1"/>
    <property type="molecule type" value="Genomic_DNA"/>
</dbReference>
<dbReference type="GeneID" id="93759413"/>
<name>A0ABZ1QQ62_9ACTN</name>
<dbReference type="RefSeq" id="WP_328733602.1">
    <property type="nucleotide sequence ID" value="NZ_CP108038.1"/>
</dbReference>
<evidence type="ECO:0000313" key="2">
    <source>
        <dbReference type="EMBL" id="WUN84695.1"/>
    </source>
</evidence>
<dbReference type="InterPro" id="IPR014729">
    <property type="entry name" value="Rossmann-like_a/b/a_fold"/>
</dbReference>
<feature type="domain" description="Asparagine synthetase" evidence="1">
    <location>
        <begin position="220"/>
        <end position="603"/>
    </location>
</feature>
<dbReference type="InterPro" id="IPR001962">
    <property type="entry name" value="Asn_synthase"/>
</dbReference>